<dbReference type="Gene3D" id="2.30.42.10">
    <property type="match status" value="1"/>
</dbReference>
<feature type="domain" description="PH" evidence="5">
    <location>
        <begin position="319"/>
        <end position="431"/>
    </location>
</feature>
<name>A0A815NNE7_9BILA</name>
<evidence type="ECO:0000256" key="4">
    <source>
        <dbReference type="ARBA" id="ARBA00023212"/>
    </source>
</evidence>
<dbReference type="EMBL" id="CAJNOI010001719">
    <property type="protein sequence ID" value="CAF1434439.1"/>
    <property type="molecule type" value="Genomic_DNA"/>
</dbReference>
<evidence type="ECO:0000256" key="2">
    <source>
        <dbReference type="ARBA" id="ARBA00010798"/>
    </source>
</evidence>
<protein>
    <submittedName>
        <fullName evidence="7">Uncharacterized protein</fullName>
    </submittedName>
</protein>
<evidence type="ECO:0000313" key="8">
    <source>
        <dbReference type="EMBL" id="CAF1625571.1"/>
    </source>
</evidence>
<keyword evidence="4" id="KW-0206">Cytoskeleton</keyword>
<dbReference type="PROSITE" id="PS50106">
    <property type="entry name" value="PDZ"/>
    <property type="match status" value="1"/>
</dbReference>
<evidence type="ECO:0000256" key="3">
    <source>
        <dbReference type="ARBA" id="ARBA00022490"/>
    </source>
</evidence>
<gene>
    <name evidence="7" type="ORF">BJG266_LOCUS39530</name>
    <name evidence="8" type="ORF">QVE165_LOCUS56436</name>
</gene>
<evidence type="ECO:0000313" key="10">
    <source>
        <dbReference type="Proteomes" id="UP000663877"/>
    </source>
</evidence>
<dbReference type="InterPro" id="IPR036034">
    <property type="entry name" value="PDZ_sf"/>
</dbReference>
<dbReference type="SMART" id="SM00228">
    <property type="entry name" value="PDZ"/>
    <property type="match status" value="1"/>
</dbReference>
<dbReference type="Gene3D" id="2.30.29.30">
    <property type="entry name" value="Pleckstrin-homology domain (PH domain)/Phosphotyrosine-binding domain (PTB)"/>
    <property type="match status" value="1"/>
</dbReference>
<dbReference type="InterPro" id="IPR001478">
    <property type="entry name" value="PDZ"/>
</dbReference>
<evidence type="ECO:0000313" key="7">
    <source>
        <dbReference type="EMBL" id="CAF1434439.1"/>
    </source>
</evidence>
<dbReference type="GO" id="GO:0005856">
    <property type="term" value="C:cytoskeleton"/>
    <property type="evidence" value="ECO:0007669"/>
    <property type="project" value="UniProtKB-SubCell"/>
</dbReference>
<dbReference type="SUPFAM" id="SSF50156">
    <property type="entry name" value="PDZ domain-like"/>
    <property type="match status" value="1"/>
</dbReference>
<dbReference type="Proteomes" id="UP000663877">
    <property type="component" value="Unassembled WGS sequence"/>
</dbReference>
<organism evidence="7 10">
    <name type="scientific">Adineta steineri</name>
    <dbReference type="NCBI Taxonomy" id="433720"/>
    <lineage>
        <taxon>Eukaryota</taxon>
        <taxon>Metazoa</taxon>
        <taxon>Spiralia</taxon>
        <taxon>Gnathifera</taxon>
        <taxon>Rotifera</taxon>
        <taxon>Eurotatoria</taxon>
        <taxon>Bdelloidea</taxon>
        <taxon>Adinetida</taxon>
        <taxon>Adinetidae</taxon>
        <taxon>Adineta</taxon>
    </lineage>
</organism>
<dbReference type="InterPro" id="IPR015482">
    <property type="entry name" value="Syntrophin"/>
</dbReference>
<dbReference type="InterPro" id="IPR001849">
    <property type="entry name" value="PH_domain"/>
</dbReference>
<dbReference type="Proteomes" id="UP000663832">
    <property type="component" value="Unassembled WGS sequence"/>
</dbReference>
<dbReference type="PROSITE" id="PS50003">
    <property type="entry name" value="PH_DOMAIN"/>
    <property type="match status" value="1"/>
</dbReference>
<dbReference type="PANTHER" id="PTHR10554">
    <property type="entry name" value="SYNTROPHIN"/>
    <property type="match status" value="1"/>
</dbReference>
<dbReference type="GO" id="GO:0005198">
    <property type="term" value="F:structural molecule activity"/>
    <property type="evidence" value="ECO:0007669"/>
    <property type="project" value="InterPro"/>
</dbReference>
<proteinExistence type="inferred from homology"/>
<keyword evidence="3" id="KW-0963">Cytoplasm</keyword>
<keyword evidence="9" id="KW-1185">Reference proteome</keyword>
<comment type="caution">
    <text evidence="7">The sequence shown here is derived from an EMBL/GenBank/DDBJ whole genome shotgun (WGS) entry which is preliminary data.</text>
</comment>
<dbReference type="InterPro" id="IPR011993">
    <property type="entry name" value="PH-like_dom_sf"/>
</dbReference>
<reference evidence="7" key="1">
    <citation type="submission" date="2021-02" db="EMBL/GenBank/DDBJ databases">
        <authorList>
            <person name="Nowell W R."/>
        </authorList>
    </citation>
    <scope>NUCLEOTIDE SEQUENCE</scope>
</reference>
<dbReference type="OrthoDB" id="409749at2759"/>
<sequence length="537" mass="61456">MTVESPLAEQQRAVVELYVYSKWIKASLALEDDNLFIEYENDKQTSFEQLNSHTNIINQNSIINTASTNHDVSNTISSQKRIVKISKPDNTGLGISIKGGRENRMPILISKIFPSMPADQTGQLYVGDAILSVNGRDLQHVSHEEAVQILKKAGKEVELEVRYLREVNVLMQQQQNSLPSRKQQQQHHSEDDLVELNQKRIISAIPHQSSNDSIRYETKRISLRLCYVFRRSSSATDIIVLSSNLSIPATASPLLTDGTNGSILDIILPYNQTCYSIRFVDDMHARNWFYIIHSKISRCLLEILPEIEERFYAERDNNEVKALGWLAEQVHYDDLTTIKSWRPVFLVLTDSEICFLSHSPVSRQASRESNITYPILSSRLIQSTRDTSTDIDISLLSLRVGTKFGVVIHTFRIETKYDLDYWTTSISQCIQSAVQRIKEVIFPCKWNNRLCKLYLHYEDGFALYAEPDIGSTSARLLWQEPFEKLRSSSDDNNHLLMLDFHGEEGVMELYFDGSPKSFVFHLHAFLSAKAARISLTR</sequence>
<feature type="domain" description="PDZ" evidence="6">
    <location>
        <begin position="82"/>
        <end position="165"/>
    </location>
</feature>
<evidence type="ECO:0000259" key="5">
    <source>
        <dbReference type="PROSITE" id="PS50003"/>
    </source>
</evidence>
<comment type="subcellular location">
    <subcellularLocation>
        <location evidence="1">Cytoplasm</location>
        <location evidence="1">Cytoskeleton</location>
    </subcellularLocation>
</comment>
<dbReference type="GO" id="GO:0016010">
    <property type="term" value="C:dystrophin-associated glycoprotein complex"/>
    <property type="evidence" value="ECO:0007669"/>
    <property type="project" value="TreeGrafter"/>
</dbReference>
<evidence type="ECO:0000259" key="6">
    <source>
        <dbReference type="PROSITE" id="PS50106"/>
    </source>
</evidence>
<dbReference type="InterPro" id="IPR055108">
    <property type="entry name" value="Syntrophin_4th"/>
</dbReference>
<comment type="similarity">
    <text evidence="2">Belongs to the syntrophin family.</text>
</comment>
<dbReference type="PANTHER" id="PTHR10554:SF12">
    <property type="entry name" value="IP02644P"/>
    <property type="match status" value="1"/>
</dbReference>
<accession>A0A815NNE7</accession>
<dbReference type="EMBL" id="CAJNOM010002053">
    <property type="protein sequence ID" value="CAF1625571.1"/>
    <property type="molecule type" value="Genomic_DNA"/>
</dbReference>
<dbReference type="Pfam" id="PF23012">
    <property type="entry name" value="Syntrophin_4th"/>
    <property type="match status" value="1"/>
</dbReference>
<evidence type="ECO:0000313" key="9">
    <source>
        <dbReference type="Proteomes" id="UP000663832"/>
    </source>
</evidence>
<dbReference type="CDD" id="cd06801">
    <property type="entry name" value="PDZ_syntrophin-like"/>
    <property type="match status" value="1"/>
</dbReference>
<dbReference type="Pfam" id="PF00595">
    <property type="entry name" value="PDZ"/>
    <property type="match status" value="1"/>
</dbReference>
<evidence type="ECO:0000256" key="1">
    <source>
        <dbReference type="ARBA" id="ARBA00004245"/>
    </source>
</evidence>
<dbReference type="AlphaFoldDB" id="A0A815NNE7"/>